<feature type="non-terminal residue" evidence="4">
    <location>
        <position position="1"/>
    </location>
</feature>
<sequence>LIFYAENHCDVFPPSMDDLSKDFFDQCGYESEKYSHHSFLATKDRCHLIVFEQPGLWKDHTVAYLDLDTRGKWKLINSNPFSALKIHRTTEQQFREYISKLTTPTLLPEDRLVAAAESGDSQKVKAILGEVVSIDSEDQRGWTALTIAAQEGQSGVIEFLLSKGAKVDLRDSFGVGRTALMRACALGHTTIVETLLAHSADLRIKREDGGNALIDALPYPTIVKRVIEAGGDCNEQIQKEWSPSVMSPLIAACYGGHAESARLIIEHGADLKRDGLIALDAAARSGHTEAIDMLLSKGVKADKKTLGECLSSAYPHPQAIKKFISLGADLNTKCTCPGGRTALMIAAINGCSESVNVLIGAGADLNAKDDKGHTVLDLLLAETRSDDWLPRDSVKRARILGIVDTLRKVGAKESGLYVEWPEPR</sequence>
<keyword evidence="2 3" id="KW-0040">ANK repeat</keyword>
<dbReference type="InterPro" id="IPR002110">
    <property type="entry name" value="Ankyrin_rpt"/>
</dbReference>
<feature type="repeat" description="ANK" evidence="3">
    <location>
        <begin position="338"/>
        <end position="370"/>
    </location>
</feature>
<feature type="repeat" description="ANK" evidence="3">
    <location>
        <begin position="274"/>
        <end position="306"/>
    </location>
</feature>
<organism evidence="4 5">
    <name type="scientific">Desulfomonile tiedjei</name>
    <dbReference type="NCBI Taxonomy" id="2358"/>
    <lineage>
        <taxon>Bacteria</taxon>
        <taxon>Pseudomonadati</taxon>
        <taxon>Thermodesulfobacteriota</taxon>
        <taxon>Desulfomonilia</taxon>
        <taxon>Desulfomonilales</taxon>
        <taxon>Desulfomonilaceae</taxon>
        <taxon>Desulfomonile</taxon>
    </lineage>
</organism>
<gene>
    <name evidence="4" type="ORF">HY912_24185</name>
</gene>
<dbReference type="Pfam" id="PF13857">
    <property type="entry name" value="Ank_5"/>
    <property type="match status" value="1"/>
</dbReference>
<keyword evidence="1" id="KW-0677">Repeat</keyword>
<dbReference type="Proteomes" id="UP000807825">
    <property type="component" value="Unassembled WGS sequence"/>
</dbReference>
<dbReference type="PROSITE" id="PS50297">
    <property type="entry name" value="ANK_REP_REGION"/>
    <property type="match status" value="4"/>
</dbReference>
<proteinExistence type="predicted"/>
<dbReference type="PANTHER" id="PTHR24123:SF33">
    <property type="entry name" value="PROTEIN HOS4"/>
    <property type="match status" value="1"/>
</dbReference>
<dbReference type="InterPro" id="IPR036770">
    <property type="entry name" value="Ankyrin_rpt-contain_sf"/>
</dbReference>
<dbReference type="Pfam" id="PF12796">
    <property type="entry name" value="Ank_2"/>
    <property type="match status" value="2"/>
</dbReference>
<dbReference type="PANTHER" id="PTHR24123">
    <property type="entry name" value="ANKYRIN REPEAT-CONTAINING"/>
    <property type="match status" value="1"/>
</dbReference>
<dbReference type="SUPFAM" id="SSF48403">
    <property type="entry name" value="Ankyrin repeat"/>
    <property type="match status" value="1"/>
</dbReference>
<feature type="repeat" description="ANK" evidence="3">
    <location>
        <begin position="140"/>
        <end position="172"/>
    </location>
</feature>
<evidence type="ECO:0000313" key="5">
    <source>
        <dbReference type="Proteomes" id="UP000807825"/>
    </source>
</evidence>
<evidence type="ECO:0000256" key="3">
    <source>
        <dbReference type="PROSITE-ProRule" id="PRU00023"/>
    </source>
</evidence>
<dbReference type="Gene3D" id="1.25.40.20">
    <property type="entry name" value="Ankyrin repeat-containing domain"/>
    <property type="match status" value="3"/>
</dbReference>
<dbReference type="EMBL" id="JACRDE010000628">
    <property type="protein sequence ID" value="MBI5252607.1"/>
    <property type="molecule type" value="Genomic_DNA"/>
</dbReference>
<dbReference type="AlphaFoldDB" id="A0A9D6VBY4"/>
<evidence type="ECO:0000256" key="1">
    <source>
        <dbReference type="ARBA" id="ARBA00022737"/>
    </source>
</evidence>
<evidence type="ECO:0000256" key="2">
    <source>
        <dbReference type="ARBA" id="ARBA00023043"/>
    </source>
</evidence>
<feature type="repeat" description="ANK" evidence="3">
    <location>
        <begin position="175"/>
        <end position="207"/>
    </location>
</feature>
<dbReference type="InterPro" id="IPR051165">
    <property type="entry name" value="Multifunctional_ANK_Repeat"/>
</dbReference>
<dbReference type="PROSITE" id="PS50088">
    <property type="entry name" value="ANK_REPEAT"/>
    <property type="match status" value="4"/>
</dbReference>
<reference evidence="4" key="1">
    <citation type="submission" date="2020-07" db="EMBL/GenBank/DDBJ databases">
        <title>Huge and variable diversity of episymbiotic CPR bacteria and DPANN archaea in groundwater ecosystems.</title>
        <authorList>
            <person name="He C.Y."/>
            <person name="Keren R."/>
            <person name="Whittaker M."/>
            <person name="Farag I.F."/>
            <person name="Doudna J."/>
            <person name="Cate J.H.D."/>
            <person name="Banfield J.F."/>
        </authorList>
    </citation>
    <scope>NUCLEOTIDE SEQUENCE</scope>
    <source>
        <strain evidence="4">NC_groundwater_1664_Pr3_B-0.1um_52_9</strain>
    </source>
</reference>
<accession>A0A9D6VBY4</accession>
<comment type="caution">
    <text evidence="4">The sequence shown here is derived from an EMBL/GenBank/DDBJ whole genome shotgun (WGS) entry which is preliminary data.</text>
</comment>
<name>A0A9D6VBY4_9BACT</name>
<evidence type="ECO:0000313" key="4">
    <source>
        <dbReference type="EMBL" id="MBI5252607.1"/>
    </source>
</evidence>
<protein>
    <submittedName>
        <fullName evidence="4">Ankyrin repeat domain-containing protein</fullName>
    </submittedName>
</protein>
<dbReference type="SMART" id="SM00248">
    <property type="entry name" value="ANK"/>
    <property type="match status" value="5"/>
</dbReference>